<evidence type="ECO:0000256" key="5">
    <source>
        <dbReference type="ARBA" id="ARBA00022884"/>
    </source>
</evidence>
<dbReference type="GO" id="GO:0005829">
    <property type="term" value="C:cytosol"/>
    <property type="evidence" value="ECO:0007669"/>
    <property type="project" value="TreeGrafter"/>
</dbReference>
<dbReference type="CDD" id="cd11364">
    <property type="entry name" value="RNase_PH_PNPase_2"/>
    <property type="match status" value="1"/>
</dbReference>
<dbReference type="Pfam" id="PF03726">
    <property type="entry name" value="PNPase"/>
    <property type="match status" value="1"/>
</dbReference>
<dbReference type="InterPro" id="IPR001247">
    <property type="entry name" value="ExoRNase_PH_dom1"/>
</dbReference>
<evidence type="ECO:0000256" key="1">
    <source>
        <dbReference type="ARBA" id="ARBA00007404"/>
    </source>
</evidence>
<dbReference type="EC" id="2.7.7.8" evidence="2"/>
<reference evidence="7 8" key="1">
    <citation type="journal article" date="2017" name="Curr. Biol.">
        <title>Genome architecture and evolution of a unichromosomal asexual nematode.</title>
        <authorList>
            <person name="Fradin H."/>
            <person name="Zegar C."/>
            <person name="Gutwein M."/>
            <person name="Lucas J."/>
            <person name="Kovtun M."/>
            <person name="Corcoran D."/>
            <person name="Baugh L.R."/>
            <person name="Kiontke K."/>
            <person name="Gunsalus K."/>
            <person name="Fitch D.H."/>
            <person name="Piano F."/>
        </authorList>
    </citation>
    <scope>NUCLEOTIDE SEQUENCE [LARGE SCALE GENOMIC DNA]</scope>
    <source>
        <strain evidence="7">PF1309</strain>
    </source>
</reference>
<evidence type="ECO:0000256" key="3">
    <source>
        <dbReference type="ARBA" id="ARBA00022679"/>
    </source>
</evidence>
<dbReference type="Gene3D" id="3.30.230.70">
    <property type="entry name" value="GHMP Kinase, N-terminal domain"/>
    <property type="match status" value="2"/>
</dbReference>
<sequence>MIFKSKINLLFLLRDARPTRVVRSLSLSTTANSKTAHSISVPIGEQPIVFKTGHVARLTASSVIASQGDSAVLATCVANPLDSESSQIPGGGVPLTVDYRPSAAAVGRIPTNYLRRELGQSDADILTSRIIDRSIRSRFPQNYRRSTQVICKPLSLDDDGDSAVLSINAASVALHLSELNFQGPVAAVRVARLGNELIVNPSRKILTNSKFNLLLTGGRDDKTVMLEMDGQEITLDEFESALDKAYSKIRQILDAQDKLSVEIGVEKEKSHNTNQTTDFLTRAGNVDSELMKSVAEICEQKVYYILTDLSHDKLTRDNAIKAVLADLLQCMSSSKHEPAMISSVFSLYVKSQIRNLILKKGLRVDGRKLDEFRPINIEVDVFKKLHGSCLFQRGQTQVFSTVTFDSVEAAFHPDSISQMLGSQQRKTFMLHYEFPGYATNEISASRGANRREIGHGALAEKALKHVIPDEFPYSIRLACQVLESNGSSSMASACGGSVALLDAGVRLKNPVGGLAIGLMTNPEKPDEDYRLLTDLMGMEDYAGDMDFKIAGTEKGFTAMQLDVKTSGLTRKQLKESLEVGDRGVKFVLGKMRAAIPGPRVQFKPTVPVVEVVSIEHFKRLILFRNGAYNLKLIEAETGVKISQEDDTHVSLFAPNPEKLQQAKDLMQKLFDENEVKEYPYGKMLHVEIIEMSDRGVMVKLPDGGAPIFIPNARLSNVPIKHPSAAGLQVGQKITIQWLGRDPTTGQIRVSRRTAAGLSSQAVNS</sequence>
<gene>
    <name evidence="7" type="ORF">WR25_18814</name>
</gene>
<dbReference type="InterPro" id="IPR015847">
    <property type="entry name" value="ExoRNase_PH_dom2"/>
</dbReference>
<dbReference type="InterPro" id="IPR020568">
    <property type="entry name" value="Ribosomal_Su5_D2-typ_SF"/>
</dbReference>
<dbReference type="SUPFAM" id="SSF55666">
    <property type="entry name" value="Ribonuclease PH domain 2-like"/>
    <property type="match status" value="2"/>
</dbReference>
<evidence type="ECO:0000259" key="6">
    <source>
        <dbReference type="PROSITE" id="PS50126"/>
    </source>
</evidence>
<dbReference type="Gene3D" id="2.40.50.140">
    <property type="entry name" value="Nucleic acid-binding proteins"/>
    <property type="match status" value="1"/>
</dbReference>
<keyword evidence="5" id="KW-0694">RNA-binding</keyword>
<dbReference type="Pfam" id="PF03725">
    <property type="entry name" value="RNase_PH_C"/>
    <property type="match status" value="1"/>
</dbReference>
<dbReference type="Pfam" id="PF01138">
    <property type="entry name" value="RNase_PH"/>
    <property type="match status" value="2"/>
</dbReference>
<dbReference type="InterPro" id="IPR012162">
    <property type="entry name" value="PNPase"/>
</dbReference>
<dbReference type="InterPro" id="IPR027408">
    <property type="entry name" value="PNPase/RNase_PH_dom_sf"/>
</dbReference>
<comment type="similarity">
    <text evidence="1">Belongs to the polyribonucleotide nucleotidyltransferase family.</text>
</comment>
<dbReference type="Gene3D" id="3.30.1370.10">
    <property type="entry name" value="K Homology domain, type 1"/>
    <property type="match status" value="1"/>
</dbReference>
<evidence type="ECO:0000256" key="4">
    <source>
        <dbReference type="ARBA" id="ARBA00022695"/>
    </source>
</evidence>
<dbReference type="GO" id="GO:0000958">
    <property type="term" value="P:mitochondrial mRNA catabolic process"/>
    <property type="evidence" value="ECO:0007669"/>
    <property type="project" value="TreeGrafter"/>
</dbReference>
<dbReference type="SUPFAM" id="SSF54211">
    <property type="entry name" value="Ribosomal protein S5 domain 2-like"/>
    <property type="match status" value="2"/>
</dbReference>
<proteinExistence type="inferred from homology"/>
<organism evidence="7 8">
    <name type="scientific">Diploscapter pachys</name>
    <dbReference type="NCBI Taxonomy" id="2018661"/>
    <lineage>
        <taxon>Eukaryota</taxon>
        <taxon>Metazoa</taxon>
        <taxon>Ecdysozoa</taxon>
        <taxon>Nematoda</taxon>
        <taxon>Chromadorea</taxon>
        <taxon>Rhabditida</taxon>
        <taxon>Rhabditina</taxon>
        <taxon>Rhabditomorpha</taxon>
        <taxon>Rhabditoidea</taxon>
        <taxon>Rhabditidae</taxon>
        <taxon>Diploscapter</taxon>
    </lineage>
</organism>
<dbReference type="GO" id="GO:0003723">
    <property type="term" value="F:RNA binding"/>
    <property type="evidence" value="ECO:0007669"/>
    <property type="project" value="UniProtKB-KW"/>
</dbReference>
<evidence type="ECO:0000313" key="7">
    <source>
        <dbReference type="EMBL" id="PAV58051.1"/>
    </source>
</evidence>
<dbReference type="NCBIfam" id="NF008805">
    <property type="entry name" value="PRK11824.1"/>
    <property type="match status" value="1"/>
</dbReference>
<feature type="domain" description="S1 motif" evidence="6">
    <location>
        <begin position="681"/>
        <end position="752"/>
    </location>
</feature>
<dbReference type="GO" id="GO:0005739">
    <property type="term" value="C:mitochondrion"/>
    <property type="evidence" value="ECO:0007669"/>
    <property type="project" value="TreeGrafter"/>
</dbReference>
<dbReference type="InterPro" id="IPR012340">
    <property type="entry name" value="NA-bd_OB-fold"/>
</dbReference>
<dbReference type="SUPFAM" id="SSF54791">
    <property type="entry name" value="Eukaryotic type KH-domain (KH-domain type I)"/>
    <property type="match status" value="1"/>
</dbReference>
<dbReference type="GO" id="GO:0000175">
    <property type="term" value="F:3'-5'-RNA exonuclease activity"/>
    <property type="evidence" value="ECO:0007669"/>
    <property type="project" value="TreeGrafter"/>
</dbReference>
<dbReference type="InterPro" id="IPR036345">
    <property type="entry name" value="ExoRNase_PH_dom2_sf"/>
</dbReference>
<dbReference type="STRING" id="2018661.A0A2A2J8V6"/>
<comment type="caution">
    <text evidence="7">The sequence shown here is derived from an EMBL/GenBank/DDBJ whole genome shotgun (WGS) entry which is preliminary data.</text>
</comment>
<keyword evidence="8" id="KW-1185">Reference proteome</keyword>
<name>A0A2A2J8V6_9BILA</name>
<dbReference type="PROSITE" id="PS50126">
    <property type="entry name" value="S1"/>
    <property type="match status" value="1"/>
</dbReference>
<dbReference type="AlphaFoldDB" id="A0A2A2J8V6"/>
<dbReference type="PANTHER" id="PTHR11252:SF0">
    <property type="entry name" value="POLYRIBONUCLEOTIDE NUCLEOTIDYLTRANSFERASE 1, MITOCHONDRIAL"/>
    <property type="match status" value="1"/>
</dbReference>
<dbReference type="OrthoDB" id="437922at2759"/>
<keyword evidence="3" id="KW-0808">Transferase</keyword>
<dbReference type="InterPro" id="IPR015848">
    <property type="entry name" value="PNPase_PH_RNA-bd_bac/org-type"/>
</dbReference>
<dbReference type="NCBIfam" id="TIGR03591">
    <property type="entry name" value="polynuc_phos"/>
    <property type="match status" value="1"/>
</dbReference>
<evidence type="ECO:0000313" key="8">
    <source>
        <dbReference type="Proteomes" id="UP000218231"/>
    </source>
</evidence>
<keyword evidence="4" id="KW-0548">Nucleotidyltransferase</keyword>
<dbReference type="SUPFAM" id="SSF50249">
    <property type="entry name" value="Nucleic acid-binding proteins"/>
    <property type="match status" value="1"/>
</dbReference>
<dbReference type="InterPro" id="IPR036612">
    <property type="entry name" value="KH_dom_type_1_sf"/>
</dbReference>
<dbReference type="PANTHER" id="PTHR11252">
    <property type="entry name" value="POLYRIBONUCLEOTIDE NUCLEOTIDYLTRANSFERASE"/>
    <property type="match status" value="1"/>
</dbReference>
<accession>A0A2A2J8V6</accession>
<dbReference type="GO" id="GO:0000965">
    <property type="term" value="P:mitochondrial RNA 3'-end processing"/>
    <property type="evidence" value="ECO:0007669"/>
    <property type="project" value="TreeGrafter"/>
</dbReference>
<dbReference type="Proteomes" id="UP000218231">
    <property type="component" value="Unassembled WGS sequence"/>
</dbReference>
<dbReference type="InterPro" id="IPR003029">
    <property type="entry name" value="S1_domain"/>
</dbReference>
<dbReference type="GO" id="GO:0004654">
    <property type="term" value="F:polyribonucleotide nucleotidyltransferase activity"/>
    <property type="evidence" value="ECO:0007669"/>
    <property type="project" value="UniProtKB-EC"/>
</dbReference>
<dbReference type="EMBL" id="LIAE01010604">
    <property type="protein sequence ID" value="PAV58051.1"/>
    <property type="molecule type" value="Genomic_DNA"/>
</dbReference>
<protein>
    <recommendedName>
        <fullName evidence="2">polyribonucleotide nucleotidyltransferase</fullName>
        <ecNumber evidence="2">2.7.7.8</ecNumber>
    </recommendedName>
</protein>
<evidence type="ECO:0000256" key="2">
    <source>
        <dbReference type="ARBA" id="ARBA00012416"/>
    </source>
</evidence>